<name>A0A2P4YV68_9STRA</name>
<feature type="compositionally biased region" description="Basic and acidic residues" evidence="1">
    <location>
        <begin position="131"/>
        <end position="141"/>
    </location>
</feature>
<dbReference type="Pfam" id="PF22936">
    <property type="entry name" value="Pol_BBD"/>
    <property type="match status" value="1"/>
</dbReference>
<sequence>MKCHYCAGVHNDINNIGPHKKADCLKLKQDQALDIYAVGNAGPRKPAHEPVPKMKGKAKKVRREVPIHECLQAAVPVDACRAVQEKAPPSPDGYVSPPSSAFELPVTSGRGTAPFDDEDEPMDSVVNAVDVDAKDKRDRSQQSDGDETMEEKSVEVNNQGIVATTERFAGMMSELESKVRSLYPFLLDGDSYLTTDSWVLDSGCGHGLTSEMTRFVRKPPNTQYMFTFAQGSKHSNTHIGTIKLYLCGSKGIKPFLFDNIAMVPHATSNILSEFWLRRSGYQIIGSLSGKFKFVIFDNELIAKAIKYTAGMACKTRTHK</sequence>
<evidence type="ECO:0000313" key="3">
    <source>
        <dbReference type="EMBL" id="POM81689.1"/>
    </source>
</evidence>
<evidence type="ECO:0000313" key="4">
    <source>
        <dbReference type="Proteomes" id="UP000237271"/>
    </source>
</evidence>
<keyword evidence="4" id="KW-1185">Reference proteome</keyword>
<dbReference type="InterPro" id="IPR054722">
    <property type="entry name" value="PolX-like_BBD"/>
</dbReference>
<proteinExistence type="predicted"/>
<organism evidence="3 4">
    <name type="scientific">Phytophthora palmivora</name>
    <dbReference type="NCBI Taxonomy" id="4796"/>
    <lineage>
        <taxon>Eukaryota</taxon>
        <taxon>Sar</taxon>
        <taxon>Stramenopiles</taxon>
        <taxon>Oomycota</taxon>
        <taxon>Peronosporomycetes</taxon>
        <taxon>Peronosporales</taxon>
        <taxon>Peronosporaceae</taxon>
        <taxon>Phytophthora</taxon>
    </lineage>
</organism>
<accession>A0A2P4YV68</accession>
<gene>
    <name evidence="3" type="ORF">PHPALM_307</name>
</gene>
<dbReference type="Proteomes" id="UP000237271">
    <property type="component" value="Unassembled WGS sequence"/>
</dbReference>
<dbReference type="EMBL" id="NCKW01000031">
    <property type="protein sequence ID" value="POM81689.1"/>
    <property type="molecule type" value="Genomic_DNA"/>
</dbReference>
<feature type="region of interest" description="Disordered" evidence="1">
    <location>
        <begin position="87"/>
        <end position="155"/>
    </location>
</feature>
<reference evidence="3 4" key="1">
    <citation type="journal article" date="2017" name="Genome Biol. Evol.">
        <title>Phytophthora megakarya and P. palmivora, closely related causal agents of cacao black pod rot, underwent increases in genome sizes and gene numbers by different mechanisms.</title>
        <authorList>
            <person name="Ali S.S."/>
            <person name="Shao J."/>
            <person name="Lary D.J."/>
            <person name="Kronmiller B."/>
            <person name="Shen D."/>
            <person name="Strem M.D."/>
            <person name="Amoako-Attah I."/>
            <person name="Akrofi A.Y."/>
            <person name="Begoude B.A."/>
            <person name="Ten Hoopen G.M."/>
            <person name="Coulibaly K."/>
            <person name="Kebe B.I."/>
            <person name="Melnick R.L."/>
            <person name="Guiltinan M.J."/>
            <person name="Tyler B.M."/>
            <person name="Meinhardt L.W."/>
            <person name="Bailey B.A."/>
        </authorList>
    </citation>
    <scope>NUCLEOTIDE SEQUENCE [LARGE SCALE GENOMIC DNA]</scope>
    <source>
        <strain evidence="4">sbr112.9</strain>
    </source>
</reference>
<protein>
    <recommendedName>
        <fullName evidence="2">Retrovirus-related Pol polyprotein from transposon TNT 1-94-like beta-barrel domain-containing protein</fullName>
    </recommendedName>
</protein>
<evidence type="ECO:0000256" key="1">
    <source>
        <dbReference type="SAM" id="MobiDB-lite"/>
    </source>
</evidence>
<dbReference type="AlphaFoldDB" id="A0A2P4YV68"/>
<dbReference type="OrthoDB" id="118349at2759"/>
<feature type="region of interest" description="Disordered" evidence="1">
    <location>
        <begin position="40"/>
        <end position="59"/>
    </location>
</feature>
<comment type="caution">
    <text evidence="3">The sequence shown here is derived from an EMBL/GenBank/DDBJ whole genome shotgun (WGS) entry which is preliminary data.</text>
</comment>
<feature type="domain" description="Retrovirus-related Pol polyprotein from transposon TNT 1-94-like beta-barrel" evidence="2">
    <location>
        <begin position="198"/>
        <end position="281"/>
    </location>
</feature>
<evidence type="ECO:0000259" key="2">
    <source>
        <dbReference type="Pfam" id="PF22936"/>
    </source>
</evidence>